<keyword evidence="1" id="KW-0812">Transmembrane</keyword>
<name>A0A563DFC4_9FLAO</name>
<accession>A0A563DFC4</accession>
<organism evidence="2 3">
    <name type="scientific">Apibacter muscae</name>
    <dbReference type="NCBI Taxonomy" id="2509004"/>
    <lineage>
        <taxon>Bacteria</taxon>
        <taxon>Pseudomonadati</taxon>
        <taxon>Bacteroidota</taxon>
        <taxon>Flavobacteriia</taxon>
        <taxon>Flavobacteriales</taxon>
        <taxon>Weeksellaceae</taxon>
        <taxon>Apibacter</taxon>
    </lineage>
</organism>
<keyword evidence="1" id="KW-0472">Membrane</keyword>
<keyword evidence="3" id="KW-1185">Reference proteome</keyword>
<comment type="caution">
    <text evidence="2">The sequence shown here is derived from an EMBL/GenBank/DDBJ whole genome shotgun (WGS) entry which is preliminary data.</text>
</comment>
<dbReference type="AlphaFoldDB" id="A0A563DFC4"/>
<feature type="transmembrane region" description="Helical" evidence="1">
    <location>
        <begin position="7"/>
        <end position="26"/>
    </location>
</feature>
<dbReference type="RefSeq" id="WP_146292405.1">
    <property type="nucleotide sequence ID" value="NZ_SELH01000017.1"/>
</dbReference>
<reference evidence="2 3" key="1">
    <citation type="submission" date="2019-02" db="EMBL/GenBank/DDBJ databases">
        <title>Apibacter muscae sp. nov.: a novel member of the house fly microbiota.</title>
        <authorList>
            <person name="Park R."/>
        </authorList>
    </citation>
    <scope>NUCLEOTIDE SEQUENCE [LARGE SCALE GENOMIC DNA]</scope>
    <source>
        <strain evidence="2 3">AL1</strain>
    </source>
</reference>
<sequence>MNFFKRLRLYLSGVFLGLIFLLFMYGDKVFSWSYLPNDRVLAEIKLKKISFSPQSESYLIENNLTTSFILDTVLVKGSINFNESNAQNKPCPYYTLYHHNIKVNFTKCKDSVFINYLNHK</sequence>
<evidence type="ECO:0000313" key="3">
    <source>
        <dbReference type="Proteomes" id="UP000319499"/>
    </source>
</evidence>
<keyword evidence="1" id="KW-1133">Transmembrane helix</keyword>
<dbReference type="Proteomes" id="UP000319499">
    <property type="component" value="Unassembled WGS sequence"/>
</dbReference>
<evidence type="ECO:0000313" key="2">
    <source>
        <dbReference type="EMBL" id="TWP28769.1"/>
    </source>
</evidence>
<evidence type="ECO:0008006" key="4">
    <source>
        <dbReference type="Google" id="ProtNLM"/>
    </source>
</evidence>
<dbReference type="OrthoDB" id="1466970at2"/>
<gene>
    <name evidence="2" type="ORF">ETU09_05495</name>
</gene>
<proteinExistence type="predicted"/>
<dbReference type="EMBL" id="SELH01000017">
    <property type="protein sequence ID" value="TWP28769.1"/>
    <property type="molecule type" value="Genomic_DNA"/>
</dbReference>
<protein>
    <recommendedName>
        <fullName evidence="4">DUF4258 domain-containing protein</fullName>
    </recommendedName>
</protein>
<evidence type="ECO:0000256" key="1">
    <source>
        <dbReference type="SAM" id="Phobius"/>
    </source>
</evidence>